<evidence type="ECO:0000313" key="11">
    <source>
        <dbReference type="Proteomes" id="UP001165082"/>
    </source>
</evidence>
<dbReference type="Pfam" id="PF12349">
    <property type="entry name" value="Sterol-sensing"/>
    <property type="match status" value="1"/>
</dbReference>
<evidence type="ECO:0000256" key="6">
    <source>
        <dbReference type="ARBA" id="ARBA00038046"/>
    </source>
</evidence>
<organism evidence="10 11">
    <name type="scientific">Triparma retinervis</name>
    <dbReference type="NCBI Taxonomy" id="2557542"/>
    <lineage>
        <taxon>Eukaryota</taxon>
        <taxon>Sar</taxon>
        <taxon>Stramenopiles</taxon>
        <taxon>Ochrophyta</taxon>
        <taxon>Bolidophyceae</taxon>
        <taxon>Parmales</taxon>
        <taxon>Triparmaceae</taxon>
        <taxon>Triparma</taxon>
    </lineage>
</organism>
<protein>
    <recommendedName>
        <fullName evidence="9">SSD domain-containing protein</fullName>
    </recommendedName>
</protein>
<dbReference type="InterPro" id="IPR052081">
    <property type="entry name" value="Dispatched_Hh_regulator"/>
</dbReference>
<accession>A0A9W6Z9J3</accession>
<evidence type="ECO:0000256" key="1">
    <source>
        <dbReference type="ARBA" id="ARBA00004141"/>
    </source>
</evidence>
<keyword evidence="3 8" id="KW-1133">Transmembrane helix</keyword>
<evidence type="ECO:0000256" key="5">
    <source>
        <dbReference type="ARBA" id="ARBA00023180"/>
    </source>
</evidence>
<comment type="subcellular location">
    <subcellularLocation>
        <location evidence="1">Membrane</location>
        <topology evidence="1">Multi-pass membrane protein</topology>
    </subcellularLocation>
</comment>
<proteinExistence type="inferred from homology"/>
<feature type="transmembrane region" description="Helical" evidence="8">
    <location>
        <begin position="207"/>
        <end position="230"/>
    </location>
</feature>
<feature type="compositionally biased region" description="Basic and acidic residues" evidence="7">
    <location>
        <begin position="392"/>
        <end position="408"/>
    </location>
</feature>
<feature type="region of interest" description="Disordered" evidence="7">
    <location>
        <begin position="389"/>
        <end position="408"/>
    </location>
</feature>
<gene>
    <name evidence="10" type="ORF">TrRE_jg4152</name>
</gene>
<dbReference type="GO" id="GO:0016020">
    <property type="term" value="C:membrane"/>
    <property type="evidence" value="ECO:0007669"/>
    <property type="project" value="UniProtKB-SubCell"/>
</dbReference>
<name>A0A9W6Z9J3_9STRA</name>
<keyword evidence="4 8" id="KW-0472">Membrane</keyword>
<evidence type="ECO:0000313" key="10">
    <source>
        <dbReference type="EMBL" id="GMH46509.1"/>
    </source>
</evidence>
<dbReference type="Gene3D" id="1.20.1640.10">
    <property type="entry name" value="Multidrug efflux transporter AcrB transmembrane domain"/>
    <property type="match status" value="2"/>
</dbReference>
<evidence type="ECO:0000259" key="9">
    <source>
        <dbReference type="PROSITE" id="PS50156"/>
    </source>
</evidence>
<keyword evidence="11" id="KW-1185">Reference proteome</keyword>
<feature type="transmembrane region" description="Helical" evidence="8">
    <location>
        <begin position="755"/>
        <end position="773"/>
    </location>
</feature>
<comment type="similarity">
    <text evidence="6">Belongs to the dispatched family.</text>
</comment>
<feature type="transmembrane region" description="Helical" evidence="8">
    <location>
        <begin position="688"/>
        <end position="720"/>
    </location>
</feature>
<evidence type="ECO:0000256" key="4">
    <source>
        <dbReference type="ARBA" id="ARBA00023136"/>
    </source>
</evidence>
<evidence type="ECO:0000256" key="2">
    <source>
        <dbReference type="ARBA" id="ARBA00022692"/>
    </source>
</evidence>
<dbReference type="InterPro" id="IPR053958">
    <property type="entry name" value="HMGCR/SNAP/NPC1-like_SSD"/>
</dbReference>
<evidence type="ECO:0000256" key="7">
    <source>
        <dbReference type="SAM" id="MobiDB-lite"/>
    </source>
</evidence>
<feature type="transmembrane region" description="Helical" evidence="8">
    <location>
        <begin position="267"/>
        <end position="288"/>
    </location>
</feature>
<evidence type="ECO:0000256" key="8">
    <source>
        <dbReference type="SAM" id="Phobius"/>
    </source>
</evidence>
<dbReference type="AlphaFoldDB" id="A0A9W6Z9J3"/>
<dbReference type="GO" id="GO:0022857">
    <property type="term" value="F:transmembrane transporter activity"/>
    <property type="evidence" value="ECO:0007669"/>
    <property type="project" value="TreeGrafter"/>
</dbReference>
<keyword evidence="5" id="KW-0325">Glycoprotein</keyword>
<dbReference type="OrthoDB" id="429851at2759"/>
<feature type="transmembrane region" description="Helical" evidence="8">
    <location>
        <begin position="314"/>
        <end position="334"/>
    </location>
</feature>
<dbReference type="SUPFAM" id="SSF82866">
    <property type="entry name" value="Multidrug efflux transporter AcrB transmembrane domain"/>
    <property type="match status" value="2"/>
</dbReference>
<dbReference type="PANTHER" id="PTHR45951:SF7">
    <property type="entry name" value="SSD DOMAIN-CONTAINING PROTEIN"/>
    <property type="match status" value="1"/>
</dbReference>
<feature type="transmembrane region" description="Helical" evidence="8">
    <location>
        <begin position="434"/>
        <end position="451"/>
    </location>
</feature>
<feature type="transmembrane region" description="Helical" evidence="8">
    <location>
        <begin position="237"/>
        <end position="261"/>
    </location>
</feature>
<sequence length="774" mass="84960">MMASAGSDDAGGVTPAMTTTLDTLYFVFESNDDSTLLTKQKVAKIKSIEDSVLEVAGFEEWCQLITNNTCAGFSSLTSTLLDGDGEVREEAEYEAIITNYSPTSPWCSSPTSKNAMAIALAGADFTCSGNVTNTKYLKSRLPFGGPLAGYDSVSIETAEQHRLLGESFFSTVLAPHLKEKAKEANDLGMTLYFGGLNPVGGVAYGTVLSYLMMDMMFAIGSMVFVFGYLVSQLRSGFLSLMGFFEILISVPMSFGLFALFGSEYISFLQFMGLFIIMGIGADDIFVFIDAFNQSKDLLKDETPEIQFVYCYRRAATAMLVTSCTSGVAFFATAVSPVPAVAAFGLTMGFMVFCDFFLVITWFPAAVLIAERYLGWLTYQNLCVTPPPPPTPEEIKAKEEADKKKSPWDTEPVKMGAVEHWFHSFYLDTVGDQRYAGALTVFFTVMIIVWFSKAGDLQVTGDLPENFDENHMFTKFRDVVVTGFDQSGGIPKVPVSVFFGIDRDGPVNRDGLDPQSDEVSNFAYYDSSFDLTQHESQVAIADLCTSIANDTMVYEKQVYCFVDDFKEFLASQDPSLDWADGTHASKIVSPDFMNYQRLQFGERFTGAGTKSGVVVKGHETDVTGLQAFIDAGTESELEVFAFITFNTTLPLKPTLLTLSQMRQWMEDFDALIATHNVVNPSVKGLQFCLYWYFMIAGEAVVTSTKEGIAISLAFAAIVLMVANRNWRLASLAMLTILGVIACVAWMMILLDWTVDFLGSVCLIVVIGLSGLACFN</sequence>
<evidence type="ECO:0000256" key="3">
    <source>
        <dbReference type="ARBA" id="ARBA00022989"/>
    </source>
</evidence>
<keyword evidence="2 8" id="KW-0812">Transmembrane</keyword>
<comment type="caution">
    <text evidence="10">The sequence shown here is derived from an EMBL/GenBank/DDBJ whole genome shotgun (WGS) entry which is preliminary data.</text>
</comment>
<dbReference type="InterPro" id="IPR000731">
    <property type="entry name" value="SSD"/>
</dbReference>
<dbReference type="EMBL" id="BRXZ01001790">
    <property type="protein sequence ID" value="GMH46509.1"/>
    <property type="molecule type" value="Genomic_DNA"/>
</dbReference>
<dbReference type="PROSITE" id="PS50156">
    <property type="entry name" value="SSD"/>
    <property type="match status" value="1"/>
</dbReference>
<dbReference type="PANTHER" id="PTHR45951">
    <property type="entry name" value="PROTEIN DISPATCHED-RELATED"/>
    <property type="match status" value="1"/>
</dbReference>
<reference evidence="10" key="1">
    <citation type="submission" date="2022-07" db="EMBL/GenBank/DDBJ databases">
        <title>Genome analysis of Parmales, a sister group of diatoms, reveals the evolutionary specialization of diatoms from phago-mixotrophs to photoautotrophs.</title>
        <authorList>
            <person name="Ban H."/>
            <person name="Sato S."/>
            <person name="Yoshikawa S."/>
            <person name="Kazumasa Y."/>
            <person name="Nakamura Y."/>
            <person name="Ichinomiya M."/>
            <person name="Saitoh K."/>
            <person name="Sato N."/>
            <person name="Blanc-Mathieu R."/>
            <person name="Endo H."/>
            <person name="Kuwata A."/>
            <person name="Ogata H."/>
        </authorList>
    </citation>
    <scope>NUCLEOTIDE SEQUENCE</scope>
</reference>
<feature type="domain" description="SSD" evidence="9">
    <location>
        <begin position="238"/>
        <end position="368"/>
    </location>
</feature>
<dbReference type="Proteomes" id="UP001165082">
    <property type="component" value="Unassembled WGS sequence"/>
</dbReference>
<feature type="transmembrane region" description="Helical" evidence="8">
    <location>
        <begin position="727"/>
        <end position="749"/>
    </location>
</feature>
<feature type="transmembrane region" description="Helical" evidence="8">
    <location>
        <begin position="340"/>
        <end position="369"/>
    </location>
</feature>